<dbReference type="UniPathway" id="UPA00148"/>
<dbReference type="EC" id="2.1.1.132" evidence="7"/>
<dbReference type="GO" id="GO:0046025">
    <property type="term" value="F:precorrin-6Y C5,15-methyltransferase (decarboxylating) activity"/>
    <property type="evidence" value="ECO:0007669"/>
    <property type="project" value="UniProtKB-EC"/>
</dbReference>
<dbReference type="InterPro" id="IPR050714">
    <property type="entry name" value="Cobalamin_biosynth_MTase"/>
</dbReference>
<evidence type="ECO:0000256" key="2">
    <source>
        <dbReference type="ARBA" id="ARBA00022573"/>
    </source>
</evidence>
<evidence type="ECO:0000256" key="1">
    <source>
        <dbReference type="ARBA" id="ARBA00004953"/>
    </source>
</evidence>
<name>A0A0X3BMB6_9EURY</name>
<evidence type="ECO:0000256" key="4">
    <source>
        <dbReference type="ARBA" id="ARBA00022679"/>
    </source>
</evidence>
<evidence type="ECO:0000313" key="8">
    <source>
        <dbReference type="Proteomes" id="UP000069850"/>
    </source>
</evidence>
<dbReference type="InterPro" id="IPR035996">
    <property type="entry name" value="4pyrrol_Methylase_sf"/>
</dbReference>
<keyword evidence="2" id="KW-0169">Cobalamin biosynthesis</keyword>
<dbReference type="KEGG" id="mema:MMAB1_2033"/>
<keyword evidence="3 7" id="KW-0489">Methyltransferase</keyword>
<reference evidence="7 8" key="1">
    <citation type="submission" date="2016-01" db="EMBL/GenBank/DDBJ databases">
        <authorList>
            <person name="Manzoor S."/>
        </authorList>
    </citation>
    <scope>NUCLEOTIDE SEQUENCE [LARGE SCALE GENOMIC DNA]</scope>
    <source>
        <strain evidence="7">Methanoculleus sp MAB1</strain>
    </source>
</reference>
<feature type="domain" description="Tetrapyrrole methylase" evidence="6">
    <location>
        <begin position="2"/>
        <end position="174"/>
    </location>
</feature>
<sequence>MKVVGVGCGPGMLTAEAAAVIAGATLMYGSPRAIALARAAIRPGCEVHEIEDYGALRSLPAGAVVLSTGDPMLAGLGYLPGEVVPGISSLQVAFARLKIPLVRAAVVSAHGKDHARAVADAREEVLRGRVVFLIADPAFDVGALAAALPPETKVAVCEDLGYPEERIAVGTGAEPPAVRGGPLCCGGGGVLGLIAK</sequence>
<evidence type="ECO:0000259" key="6">
    <source>
        <dbReference type="Pfam" id="PF00590"/>
    </source>
</evidence>
<dbReference type="PANTHER" id="PTHR43182">
    <property type="entry name" value="COBALT-PRECORRIN-6B C(15)-METHYLTRANSFERASE (DECARBOXYLATING)"/>
    <property type="match status" value="1"/>
</dbReference>
<dbReference type="Proteomes" id="UP000069850">
    <property type="component" value="Chromosome 1"/>
</dbReference>
<dbReference type="GO" id="GO:0009236">
    <property type="term" value="P:cobalamin biosynthetic process"/>
    <property type="evidence" value="ECO:0007669"/>
    <property type="project" value="UniProtKB-UniPathway"/>
</dbReference>
<dbReference type="InterPro" id="IPR014777">
    <property type="entry name" value="4pyrrole_Mease_sub1"/>
</dbReference>
<accession>A0A0X3BMB6</accession>
<dbReference type="InterPro" id="IPR014776">
    <property type="entry name" value="4pyrrole_Mease_sub2"/>
</dbReference>
<keyword evidence="4 7" id="KW-0808">Transferase</keyword>
<gene>
    <name evidence="7" type="primary">cbiE</name>
    <name evidence="7" type="ORF">MMAB1_2033</name>
</gene>
<dbReference type="InterPro" id="IPR012818">
    <property type="entry name" value="CbiE"/>
</dbReference>
<dbReference type="PANTHER" id="PTHR43182:SF1">
    <property type="entry name" value="COBALT-PRECORRIN-7 C(5)-METHYLTRANSFERASE"/>
    <property type="match status" value="1"/>
</dbReference>
<dbReference type="GO" id="GO:0008276">
    <property type="term" value="F:protein methyltransferase activity"/>
    <property type="evidence" value="ECO:0007669"/>
    <property type="project" value="InterPro"/>
</dbReference>
<dbReference type="GO" id="GO:0032259">
    <property type="term" value="P:methylation"/>
    <property type="evidence" value="ECO:0007669"/>
    <property type="project" value="UniProtKB-KW"/>
</dbReference>
<dbReference type="CDD" id="cd11644">
    <property type="entry name" value="Precorrin-6Y-MT"/>
    <property type="match status" value="1"/>
</dbReference>
<dbReference type="Pfam" id="PF00590">
    <property type="entry name" value="TP_methylase"/>
    <property type="match status" value="1"/>
</dbReference>
<dbReference type="EMBL" id="LT158599">
    <property type="protein sequence ID" value="CVK33246.1"/>
    <property type="molecule type" value="Genomic_DNA"/>
</dbReference>
<dbReference type="RefSeq" id="WP_062264120.1">
    <property type="nucleotide sequence ID" value="NZ_LT158599.1"/>
</dbReference>
<evidence type="ECO:0000256" key="3">
    <source>
        <dbReference type="ARBA" id="ARBA00022603"/>
    </source>
</evidence>
<dbReference type="InterPro" id="IPR000878">
    <property type="entry name" value="4pyrrol_Mease"/>
</dbReference>
<dbReference type="Gene3D" id="3.40.1010.10">
    <property type="entry name" value="Cobalt-precorrin-4 Transmethylase, Domain 1"/>
    <property type="match status" value="1"/>
</dbReference>
<proteinExistence type="predicted"/>
<dbReference type="GeneID" id="27137767"/>
<dbReference type="Gene3D" id="3.30.950.10">
    <property type="entry name" value="Methyltransferase, Cobalt-precorrin-4 Transmethylase, Domain 2"/>
    <property type="match status" value="1"/>
</dbReference>
<evidence type="ECO:0000256" key="5">
    <source>
        <dbReference type="ARBA" id="ARBA00022691"/>
    </source>
</evidence>
<comment type="pathway">
    <text evidence="1">Cofactor biosynthesis; adenosylcobalamin biosynthesis.</text>
</comment>
<dbReference type="SUPFAM" id="SSF53790">
    <property type="entry name" value="Tetrapyrrole methylase"/>
    <property type="match status" value="1"/>
</dbReference>
<dbReference type="NCBIfam" id="NF004461">
    <property type="entry name" value="PRK05787.2-4"/>
    <property type="match status" value="1"/>
</dbReference>
<protein>
    <submittedName>
        <fullName evidence="7">Precorrin-6Y C5,15-methyltransferase</fullName>
        <ecNumber evidence="7">2.1.1.132</ecNumber>
    </submittedName>
</protein>
<dbReference type="AlphaFoldDB" id="A0A0X3BMB6"/>
<keyword evidence="5" id="KW-0949">S-adenosyl-L-methionine</keyword>
<organism evidence="7 8">
    <name type="scientific">Methanoculleus bourgensis</name>
    <dbReference type="NCBI Taxonomy" id="83986"/>
    <lineage>
        <taxon>Archaea</taxon>
        <taxon>Methanobacteriati</taxon>
        <taxon>Methanobacteriota</taxon>
        <taxon>Stenosarchaea group</taxon>
        <taxon>Methanomicrobia</taxon>
        <taxon>Methanomicrobiales</taxon>
        <taxon>Methanomicrobiaceae</taxon>
        <taxon>Methanoculleus</taxon>
    </lineage>
</organism>
<dbReference type="NCBIfam" id="TIGR02467">
    <property type="entry name" value="CbiE"/>
    <property type="match status" value="1"/>
</dbReference>
<evidence type="ECO:0000313" key="7">
    <source>
        <dbReference type="EMBL" id="CVK33246.1"/>
    </source>
</evidence>